<evidence type="ECO:0000256" key="6">
    <source>
        <dbReference type="ARBA" id="ARBA00023212"/>
    </source>
</evidence>
<name>A0A0H5QI12_9EUKA</name>
<evidence type="ECO:0000256" key="3">
    <source>
        <dbReference type="ARBA" id="ARBA00022490"/>
    </source>
</evidence>
<dbReference type="GO" id="GO:0005200">
    <property type="term" value="F:structural constituent of cytoskeleton"/>
    <property type="evidence" value="ECO:0007669"/>
    <property type="project" value="InterPro"/>
</dbReference>
<keyword evidence="3" id="KW-0963">Cytoplasm</keyword>
<proteinExistence type="inferred from homology"/>
<keyword evidence="6" id="KW-0206">Cytoskeleton</keyword>
<dbReference type="InterPro" id="IPR008374">
    <property type="entry name" value="SF_assemblin/giardin_b"/>
</dbReference>
<accession>A0A0H5QI12</accession>
<organism evidence="7">
    <name type="scientific">Spongospora subterranea</name>
    <dbReference type="NCBI Taxonomy" id="70186"/>
    <lineage>
        <taxon>Eukaryota</taxon>
        <taxon>Sar</taxon>
        <taxon>Rhizaria</taxon>
        <taxon>Endomyxa</taxon>
        <taxon>Phytomyxea</taxon>
        <taxon>Plasmodiophorida</taxon>
        <taxon>Plasmodiophoridae</taxon>
        <taxon>Spongospora</taxon>
    </lineage>
</organism>
<evidence type="ECO:0000256" key="1">
    <source>
        <dbReference type="ARBA" id="ARBA00004245"/>
    </source>
</evidence>
<dbReference type="GO" id="GO:0005874">
    <property type="term" value="C:microtubule"/>
    <property type="evidence" value="ECO:0007669"/>
    <property type="project" value="UniProtKB-KW"/>
</dbReference>
<evidence type="ECO:0000256" key="4">
    <source>
        <dbReference type="ARBA" id="ARBA00022701"/>
    </source>
</evidence>
<comment type="subcellular location">
    <subcellularLocation>
        <location evidence="1">Cytoplasm</location>
        <location evidence="1">Cytoskeleton</location>
    </subcellularLocation>
</comment>
<dbReference type="AlphaFoldDB" id="A0A0H5QI12"/>
<evidence type="ECO:0000313" key="7">
    <source>
        <dbReference type="EMBL" id="CRZ01695.1"/>
    </source>
</evidence>
<keyword evidence="4" id="KW-0493">Microtubule</keyword>
<keyword evidence="5" id="KW-0175">Coiled coil</keyword>
<evidence type="ECO:0000256" key="2">
    <source>
        <dbReference type="ARBA" id="ARBA00005678"/>
    </source>
</evidence>
<protein>
    <submittedName>
        <fullName evidence="7">Uncharacterized protein</fullName>
    </submittedName>
</protein>
<dbReference type="EMBL" id="HACM01001253">
    <property type="protein sequence ID" value="CRZ01695.1"/>
    <property type="molecule type" value="Transcribed_RNA"/>
</dbReference>
<sequence>MGASQHCIAPLIFASMAAMLGRSHQCCHHHGTLIIDLDPPPSCCVATAMGEPDPPCPVPQIDEVNLETELKTQFASLAASFDGFESALVSRKAVRKDDNDRRIHKLMVEIDAVKSSVRKESKRRDDTLRAMETMFLEKIATMCESLRAPIDEKFSVIERDIMAIHEKIAGVNAKVSSSSIPAQSGPKSDKVLHSIMNKRWSRLDVER</sequence>
<reference evidence="7" key="1">
    <citation type="submission" date="2015-04" db="EMBL/GenBank/DDBJ databases">
        <title>The genome sequence of the plant pathogenic Rhizarian Plasmodiophora brassicae reveals insights in its biotrophic life cycle and the origin of chitin synthesis.</title>
        <authorList>
            <person name="Schwelm A."/>
            <person name="Fogelqvist J."/>
            <person name="Knaust A."/>
            <person name="Julke S."/>
            <person name="Lilja T."/>
            <person name="Dhandapani V."/>
            <person name="Bonilla-Rosso G."/>
            <person name="Karlsson M."/>
            <person name="Shevchenko A."/>
            <person name="Choi S.R."/>
            <person name="Kim H.G."/>
            <person name="Park J.Y."/>
            <person name="Lim Y.P."/>
            <person name="Ludwig-Muller J."/>
            <person name="Dixelius C."/>
        </authorList>
    </citation>
    <scope>NUCLEOTIDE SEQUENCE</scope>
    <source>
        <tissue evidence="7">Potato root galls</tissue>
    </source>
</reference>
<comment type="similarity">
    <text evidence="2">Belongs to the SF-assemblin family.</text>
</comment>
<dbReference type="Pfam" id="PF06705">
    <property type="entry name" value="SF-assemblin"/>
    <property type="match status" value="1"/>
</dbReference>
<evidence type="ECO:0000256" key="5">
    <source>
        <dbReference type="ARBA" id="ARBA00023054"/>
    </source>
</evidence>